<dbReference type="GO" id="GO:0003676">
    <property type="term" value="F:nucleic acid binding"/>
    <property type="evidence" value="ECO:0007669"/>
    <property type="project" value="InterPro"/>
</dbReference>
<proteinExistence type="predicted"/>
<keyword evidence="1" id="KW-0863">Zinc-finger</keyword>
<dbReference type="OrthoDB" id="1302458at2759"/>
<dbReference type="Pfam" id="PF14223">
    <property type="entry name" value="Retrotran_gag_2"/>
    <property type="match status" value="1"/>
</dbReference>
<dbReference type="PANTHER" id="PTHR34676:SF8">
    <property type="entry name" value="TRANSMEMBRANE PROTEIN"/>
    <property type="match status" value="1"/>
</dbReference>
<sequence length="536" mass="61309">MAEDCELWYIICDGPYVPTRVLKELPFSMAKTSKEYTEVDKIVVEKNFCAKKILVYGIGPKEYNRISTYDIVKEIWEALQIVHEGTTQVKQSKIGMLTAEYEHFKMRDDESIQDMHTRFTSIINELHSLDEIIPRNKLEMTVEELIENLKTRELKKKINSERTEPKREKNLVLKADYNDSSEEDSDMAYLTKIFQKMVERNGEMLKRDISIRPRNWDLCYKCGKPGHFMKDCPLLKQEFSKNHHEKIAKTNLVPVKDFKRKRSADKMIRQALAPLRDSSSESEDEPDIGDSSMMAVEGEKTGYDSTFALMSQSDDDEDNGNKDLVEDRDSLTLELGESEQTRDDLVAVVTDHKKTIKILRKEKSDMLAEVTDLRETIVKPWTKSKPESSGKGKEIASEEHIRLKNEGVGFQREKTPHNPHSKYVTISDNWSCTRCGNTGCFKEDVQAKNQPVQKNKVFAKTVITNEGPDMMSQVKEPNEDNATSSLIEPNTSITTTEAEERVVDAVLGTPLAPERRIEENQPNISSSSHNEPQASN</sequence>
<feature type="domain" description="CCHC-type" evidence="3">
    <location>
        <begin position="219"/>
        <end position="233"/>
    </location>
</feature>
<dbReference type="GO" id="GO:0008270">
    <property type="term" value="F:zinc ion binding"/>
    <property type="evidence" value="ECO:0007669"/>
    <property type="project" value="UniProtKB-KW"/>
</dbReference>
<dbReference type="Gene3D" id="4.10.60.10">
    <property type="entry name" value="Zinc finger, CCHC-type"/>
    <property type="match status" value="1"/>
</dbReference>
<dbReference type="InterPro" id="IPR001878">
    <property type="entry name" value="Znf_CCHC"/>
</dbReference>
<feature type="compositionally biased region" description="Polar residues" evidence="2">
    <location>
        <begin position="520"/>
        <end position="536"/>
    </location>
</feature>
<accession>A0A1S3XRL6</accession>
<dbReference type="KEGG" id="nta:107768001"/>
<dbReference type="SMART" id="SM00343">
    <property type="entry name" value="ZnF_C2HC"/>
    <property type="match status" value="1"/>
</dbReference>
<keyword evidence="1" id="KW-0479">Metal-binding</keyword>
<dbReference type="RefSeq" id="XP_016442588.1">
    <property type="nucleotide sequence ID" value="XM_016587102.1"/>
</dbReference>
<feature type="region of interest" description="Disordered" evidence="2">
    <location>
        <begin position="270"/>
        <end position="292"/>
    </location>
</feature>
<feature type="region of interest" description="Disordered" evidence="2">
    <location>
        <begin position="469"/>
        <end position="536"/>
    </location>
</feature>
<gene>
    <name evidence="4" type="primary">LOC107768001</name>
</gene>
<evidence type="ECO:0000256" key="2">
    <source>
        <dbReference type="SAM" id="MobiDB-lite"/>
    </source>
</evidence>
<keyword evidence="1" id="KW-0862">Zinc</keyword>
<evidence type="ECO:0000313" key="4">
    <source>
        <dbReference type="RefSeq" id="XP_016442588.1"/>
    </source>
</evidence>
<dbReference type="PROSITE" id="PS50158">
    <property type="entry name" value="ZF_CCHC"/>
    <property type="match status" value="1"/>
</dbReference>
<dbReference type="Pfam" id="PF00098">
    <property type="entry name" value="zf-CCHC"/>
    <property type="match status" value="1"/>
</dbReference>
<organism evidence="4">
    <name type="scientific">Nicotiana tabacum</name>
    <name type="common">Common tobacco</name>
    <dbReference type="NCBI Taxonomy" id="4097"/>
    <lineage>
        <taxon>Eukaryota</taxon>
        <taxon>Viridiplantae</taxon>
        <taxon>Streptophyta</taxon>
        <taxon>Embryophyta</taxon>
        <taxon>Tracheophyta</taxon>
        <taxon>Spermatophyta</taxon>
        <taxon>Magnoliopsida</taxon>
        <taxon>eudicotyledons</taxon>
        <taxon>Gunneridae</taxon>
        <taxon>Pentapetalae</taxon>
        <taxon>asterids</taxon>
        <taxon>lamiids</taxon>
        <taxon>Solanales</taxon>
        <taxon>Solanaceae</taxon>
        <taxon>Nicotianoideae</taxon>
        <taxon>Nicotianeae</taxon>
        <taxon>Nicotiana</taxon>
    </lineage>
</organism>
<name>A0A1S3XRL6_TOBAC</name>
<dbReference type="AlphaFoldDB" id="A0A1S3XRL6"/>
<reference evidence="4" key="1">
    <citation type="submission" date="2025-08" db="UniProtKB">
        <authorList>
            <consortium name="RefSeq"/>
        </authorList>
    </citation>
    <scope>IDENTIFICATION</scope>
</reference>
<dbReference type="SUPFAM" id="SSF57756">
    <property type="entry name" value="Retrovirus zinc finger-like domains"/>
    <property type="match status" value="1"/>
</dbReference>
<dbReference type="PANTHER" id="PTHR34676">
    <property type="entry name" value="DUF4219 DOMAIN-CONTAINING PROTEIN-RELATED"/>
    <property type="match status" value="1"/>
</dbReference>
<dbReference type="InterPro" id="IPR036875">
    <property type="entry name" value="Znf_CCHC_sf"/>
</dbReference>
<protein>
    <recommendedName>
        <fullName evidence="3">CCHC-type domain-containing protein</fullName>
    </recommendedName>
</protein>
<dbReference type="PaxDb" id="4097-A0A1S3XRL6"/>
<evidence type="ECO:0000256" key="1">
    <source>
        <dbReference type="PROSITE-ProRule" id="PRU00047"/>
    </source>
</evidence>
<feature type="compositionally biased region" description="Polar residues" evidence="2">
    <location>
        <begin position="480"/>
        <end position="496"/>
    </location>
</feature>
<evidence type="ECO:0000259" key="3">
    <source>
        <dbReference type="PROSITE" id="PS50158"/>
    </source>
</evidence>